<dbReference type="EMBL" id="KN824157">
    <property type="protein sequence ID" value="KIO15369.1"/>
    <property type="molecule type" value="Genomic_DNA"/>
</dbReference>
<dbReference type="HOGENOM" id="CLU_3015916_0_0_1"/>
<gene>
    <name evidence="1" type="ORF">M407DRAFT_35070</name>
</gene>
<proteinExistence type="predicted"/>
<evidence type="ECO:0000313" key="2">
    <source>
        <dbReference type="Proteomes" id="UP000054248"/>
    </source>
</evidence>
<evidence type="ECO:0000313" key="1">
    <source>
        <dbReference type="EMBL" id="KIO15369.1"/>
    </source>
</evidence>
<dbReference type="Proteomes" id="UP000054248">
    <property type="component" value="Unassembled WGS sequence"/>
</dbReference>
<reference evidence="2" key="2">
    <citation type="submission" date="2015-01" db="EMBL/GenBank/DDBJ databases">
        <title>Evolutionary Origins and Diversification of the Mycorrhizal Mutualists.</title>
        <authorList>
            <consortium name="DOE Joint Genome Institute"/>
            <consortium name="Mycorrhizal Genomics Consortium"/>
            <person name="Kohler A."/>
            <person name="Kuo A."/>
            <person name="Nagy L.G."/>
            <person name="Floudas D."/>
            <person name="Copeland A."/>
            <person name="Barry K.W."/>
            <person name="Cichocki N."/>
            <person name="Veneault-Fourrey C."/>
            <person name="LaButti K."/>
            <person name="Lindquist E.A."/>
            <person name="Lipzen A."/>
            <person name="Lundell T."/>
            <person name="Morin E."/>
            <person name="Murat C."/>
            <person name="Riley R."/>
            <person name="Ohm R."/>
            <person name="Sun H."/>
            <person name="Tunlid A."/>
            <person name="Henrissat B."/>
            <person name="Grigoriev I.V."/>
            <person name="Hibbett D.S."/>
            <person name="Martin F."/>
        </authorList>
    </citation>
    <scope>NUCLEOTIDE SEQUENCE [LARGE SCALE GENOMIC DNA]</scope>
    <source>
        <strain evidence="2">MUT 4182</strain>
    </source>
</reference>
<keyword evidence="2" id="KW-1185">Reference proteome</keyword>
<dbReference type="AlphaFoldDB" id="A0A0C3Q0D9"/>
<accession>A0A0C3Q0D9</accession>
<reference evidence="1 2" key="1">
    <citation type="submission" date="2014-04" db="EMBL/GenBank/DDBJ databases">
        <authorList>
            <consortium name="DOE Joint Genome Institute"/>
            <person name="Kuo A."/>
            <person name="Girlanda M."/>
            <person name="Perotto S."/>
            <person name="Kohler A."/>
            <person name="Nagy L.G."/>
            <person name="Floudas D."/>
            <person name="Copeland A."/>
            <person name="Barry K.W."/>
            <person name="Cichocki N."/>
            <person name="Veneault-Fourrey C."/>
            <person name="LaButti K."/>
            <person name="Lindquist E.A."/>
            <person name="Lipzen A."/>
            <person name="Lundell T."/>
            <person name="Morin E."/>
            <person name="Murat C."/>
            <person name="Sun H."/>
            <person name="Tunlid A."/>
            <person name="Henrissat B."/>
            <person name="Grigoriev I.V."/>
            <person name="Hibbett D.S."/>
            <person name="Martin F."/>
            <person name="Nordberg H.P."/>
            <person name="Cantor M.N."/>
            <person name="Hua S.X."/>
        </authorList>
    </citation>
    <scope>NUCLEOTIDE SEQUENCE [LARGE SCALE GENOMIC DNA]</scope>
    <source>
        <strain evidence="1 2">MUT 4182</strain>
    </source>
</reference>
<name>A0A0C3Q0D9_9AGAM</name>
<sequence>MSVVFSPDIYGSRRLFWLPDHYRDGSEFVLFPSVKRLAFATGSTLVLLDVSSLLKF</sequence>
<organism evidence="1 2">
    <name type="scientific">Tulasnella calospora MUT 4182</name>
    <dbReference type="NCBI Taxonomy" id="1051891"/>
    <lineage>
        <taxon>Eukaryota</taxon>
        <taxon>Fungi</taxon>
        <taxon>Dikarya</taxon>
        <taxon>Basidiomycota</taxon>
        <taxon>Agaricomycotina</taxon>
        <taxon>Agaricomycetes</taxon>
        <taxon>Cantharellales</taxon>
        <taxon>Tulasnellaceae</taxon>
        <taxon>Tulasnella</taxon>
    </lineage>
</organism>
<protein>
    <submittedName>
        <fullName evidence="1">Uncharacterized protein</fullName>
    </submittedName>
</protein>